<evidence type="ECO:0000313" key="3">
    <source>
        <dbReference type="EMBL" id="OSJ33130.1"/>
    </source>
</evidence>
<dbReference type="PROSITE" id="PS50005">
    <property type="entry name" value="TPR"/>
    <property type="match status" value="1"/>
</dbReference>
<dbReference type="PROSITE" id="PS50125">
    <property type="entry name" value="GUANYLATE_CYCLASE_2"/>
    <property type="match status" value="1"/>
</dbReference>
<dbReference type="Gene3D" id="3.40.50.10070">
    <property type="entry name" value="TolB, N-terminal domain"/>
    <property type="match status" value="1"/>
</dbReference>
<dbReference type="Proteomes" id="UP000193335">
    <property type="component" value="Unassembled WGS sequence"/>
</dbReference>
<name>A0A1Y2JPZ8_BRAJP</name>
<comment type="caution">
    <text evidence="3">The sequence shown here is derived from an EMBL/GenBank/DDBJ whole genome shotgun (WGS) entry which is preliminary data.</text>
</comment>
<organism evidence="3 4">
    <name type="scientific">Bradyrhizobium japonicum</name>
    <dbReference type="NCBI Taxonomy" id="375"/>
    <lineage>
        <taxon>Bacteria</taxon>
        <taxon>Pseudomonadati</taxon>
        <taxon>Pseudomonadota</taxon>
        <taxon>Alphaproteobacteria</taxon>
        <taxon>Hyphomicrobiales</taxon>
        <taxon>Nitrobacteraceae</taxon>
        <taxon>Bradyrhizobium</taxon>
    </lineage>
</organism>
<feature type="repeat" description="TPR" evidence="1">
    <location>
        <begin position="448"/>
        <end position="481"/>
    </location>
</feature>
<dbReference type="SUPFAM" id="SSF55073">
    <property type="entry name" value="Nucleotide cyclase"/>
    <property type="match status" value="1"/>
</dbReference>
<keyword evidence="1" id="KW-0802">TPR repeat</keyword>
<feature type="domain" description="Guanylate cyclase" evidence="2">
    <location>
        <begin position="1"/>
        <end position="114"/>
    </location>
</feature>
<evidence type="ECO:0000256" key="1">
    <source>
        <dbReference type="PROSITE-ProRule" id="PRU00339"/>
    </source>
</evidence>
<dbReference type="InterPro" id="IPR011990">
    <property type="entry name" value="TPR-like_helical_dom_sf"/>
</dbReference>
<gene>
    <name evidence="3" type="ORF">BSZ19_16935</name>
</gene>
<dbReference type="InterPro" id="IPR050697">
    <property type="entry name" value="Adenylyl/Guanylyl_Cyclase_3/4"/>
</dbReference>
<dbReference type="EMBL" id="NAFL01000244">
    <property type="protein sequence ID" value="OSJ33130.1"/>
    <property type="molecule type" value="Genomic_DNA"/>
</dbReference>
<dbReference type="PANTHER" id="PTHR43081">
    <property type="entry name" value="ADENYLATE CYCLASE, TERMINAL-DIFFERENTIATION SPECIFIC-RELATED"/>
    <property type="match status" value="1"/>
</dbReference>
<dbReference type="AlphaFoldDB" id="A0A1Y2JPZ8"/>
<dbReference type="InterPro" id="IPR019734">
    <property type="entry name" value="TPR_rpt"/>
</dbReference>
<dbReference type="CDD" id="cd07302">
    <property type="entry name" value="CHD"/>
    <property type="match status" value="1"/>
</dbReference>
<dbReference type="Pfam" id="PF00211">
    <property type="entry name" value="Guanylate_cyc"/>
    <property type="match status" value="1"/>
</dbReference>
<dbReference type="GO" id="GO:0035556">
    <property type="term" value="P:intracellular signal transduction"/>
    <property type="evidence" value="ECO:0007669"/>
    <property type="project" value="InterPro"/>
</dbReference>
<dbReference type="GO" id="GO:0006171">
    <property type="term" value="P:cAMP biosynthetic process"/>
    <property type="evidence" value="ECO:0007669"/>
    <property type="project" value="TreeGrafter"/>
</dbReference>
<proteinExistence type="predicted"/>
<protein>
    <submittedName>
        <fullName evidence="3">Adenylate/guanylate cyclase domain-containing protein</fullName>
    </submittedName>
</protein>
<sequence>MAADVAGYSRMMGMDEEDVLARLKAARKSLFDPSIAAHRGRIVKTTGDGMLVEFASAVDAARCAIEVQRGMVERNAAVPQAKRIEFRVGIHVGDIISDENDIFGDGVNIAARLEGIAQPGGICISEDTQRQIRGKIDIAFEDMGPQNLKNIVEPMRAWRLRINADGSAAISKRSPVETTQALALPDKPSIAVLPFQNMSGDPEQEYFADGIAEDIITALSRFKALFVIARNSSFTYKGRAVDIKQVGRELGVRYVLEGSVRKAANRVRITGQLVDTPTGGHLWADRFDGGLTDIFDLQDQVTESIVGAIAPAVEKAEIERAKRKPTESLDAYDHYLRGLASSYQFANRQANEEALRLFNKAIKLDPGFASAYGRAALCYTFAKTNGWISVTPSEIAKVEKLVQRAVELGKDDVIALAASGYVSAFVLLDLGGGAALIDRALVFNSNWAEAWFWGGWVKNWLGEPETAIERFARAIRLNPLDPFMSGVRTGTSHAHFFLGHYGDAASWAAMALQDNPDFQPALRMDAASKAMAGRLKQAQKAVARLRQLNPSVRVSNLKSVLGPYRRAEDLARYEEGLRRAGLPE</sequence>
<evidence type="ECO:0000313" key="4">
    <source>
        <dbReference type="Proteomes" id="UP000193335"/>
    </source>
</evidence>
<dbReference type="InterPro" id="IPR029787">
    <property type="entry name" value="Nucleotide_cyclase"/>
</dbReference>
<evidence type="ECO:0000259" key="2">
    <source>
        <dbReference type="PROSITE" id="PS50125"/>
    </source>
</evidence>
<dbReference type="GO" id="GO:0004016">
    <property type="term" value="F:adenylate cyclase activity"/>
    <property type="evidence" value="ECO:0007669"/>
    <property type="project" value="UniProtKB-ARBA"/>
</dbReference>
<dbReference type="Gene3D" id="1.25.40.10">
    <property type="entry name" value="Tetratricopeptide repeat domain"/>
    <property type="match status" value="1"/>
</dbReference>
<dbReference type="PANTHER" id="PTHR43081:SF19">
    <property type="entry name" value="PH-SENSITIVE ADENYLATE CYCLASE RV1264"/>
    <property type="match status" value="1"/>
</dbReference>
<dbReference type="InterPro" id="IPR001054">
    <property type="entry name" value="A/G_cyclase"/>
</dbReference>
<dbReference type="SUPFAM" id="SSF48452">
    <property type="entry name" value="TPR-like"/>
    <property type="match status" value="1"/>
</dbReference>
<accession>A0A1Y2JPZ8</accession>
<reference evidence="3 4" key="1">
    <citation type="submission" date="2017-03" db="EMBL/GenBank/DDBJ databases">
        <title>Whole genome sequences of fourteen strains of Bradyrhizobium canariense and one strain of Bradyrhizobium japonicum isolated from Lupinus (Papilionoideae: Genisteae) species in Algeria.</title>
        <authorList>
            <person name="Crovadore J."/>
            <person name="Chekireb D."/>
            <person name="Brachmann A."/>
            <person name="Chablais R."/>
            <person name="Cochard B."/>
            <person name="Lefort F."/>
        </authorList>
    </citation>
    <scope>NUCLEOTIDE SEQUENCE [LARGE SCALE GENOMIC DNA]</scope>
    <source>
        <strain evidence="3 4">UBMA197</strain>
    </source>
</reference>
<dbReference type="Gene3D" id="3.30.70.1230">
    <property type="entry name" value="Nucleotide cyclase"/>
    <property type="match status" value="1"/>
</dbReference>